<dbReference type="EMBL" id="MU268434">
    <property type="protein sequence ID" value="KAH7904552.1"/>
    <property type="molecule type" value="Genomic_DNA"/>
</dbReference>
<comment type="caution">
    <text evidence="1">The sequence shown here is derived from an EMBL/GenBank/DDBJ whole genome shotgun (WGS) entry which is preliminary data.</text>
</comment>
<accession>A0ACB7ZV09</accession>
<name>A0ACB7ZV09_9AGAM</name>
<dbReference type="Proteomes" id="UP000790377">
    <property type="component" value="Unassembled WGS sequence"/>
</dbReference>
<evidence type="ECO:0000313" key="1">
    <source>
        <dbReference type="EMBL" id="KAH7904552.1"/>
    </source>
</evidence>
<gene>
    <name evidence="1" type="ORF">BJ138DRAFT_1106722</name>
</gene>
<keyword evidence="2" id="KW-1185">Reference proteome</keyword>
<protein>
    <submittedName>
        <fullName evidence="1">Uncharacterized protein</fullName>
    </submittedName>
</protein>
<evidence type="ECO:0000313" key="2">
    <source>
        <dbReference type="Proteomes" id="UP000790377"/>
    </source>
</evidence>
<reference evidence="1" key="1">
    <citation type="journal article" date="2021" name="New Phytol.">
        <title>Evolutionary innovations through gain and loss of genes in the ectomycorrhizal Boletales.</title>
        <authorList>
            <person name="Wu G."/>
            <person name="Miyauchi S."/>
            <person name="Morin E."/>
            <person name="Kuo A."/>
            <person name="Drula E."/>
            <person name="Varga T."/>
            <person name="Kohler A."/>
            <person name="Feng B."/>
            <person name="Cao Y."/>
            <person name="Lipzen A."/>
            <person name="Daum C."/>
            <person name="Hundley H."/>
            <person name="Pangilinan J."/>
            <person name="Johnson J."/>
            <person name="Barry K."/>
            <person name="LaButti K."/>
            <person name="Ng V."/>
            <person name="Ahrendt S."/>
            <person name="Min B."/>
            <person name="Choi I.G."/>
            <person name="Park H."/>
            <person name="Plett J.M."/>
            <person name="Magnuson J."/>
            <person name="Spatafora J.W."/>
            <person name="Nagy L.G."/>
            <person name="Henrissat B."/>
            <person name="Grigoriev I.V."/>
            <person name="Yang Z.L."/>
            <person name="Xu J."/>
            <person name="Martin F.M."/>
        </authorList>
    </citation>
    <scope>NUCLEOTIDE SEQUENCE</scope>
    <source>
        <strain evidence="1">ATCC 28755</strain>
    </source>
</reference>
<sequence length="103" mass="11765">MFRTDYELRHDGWVYDVNRRILWSPPFSRPGAPSALLKTHNDRLTILTNVEAALFIDLAPMDYSRKRDLAPLITTTCTPFAGFKMAVPGEDHSLLLECLAYHT</sequence>
<organism evidence="1 2">
    <name type="scientific">Hygrophoropsis aurantiaca</name>
    <dbReference type="NCBI Taxonomy" id="72124"/>
    <lineage>
        <taxon>Eukaryota</taxon>
        <taxon>Fungi</taxon>
        <taxon>Dikarya</taxon>
        <taxon>Basidiomycota</taxon>
        <taxon>Agaricomycotina</taxon>
        <taxon>Agaricomycetes</taxon>
        <taxon>Agaricomycetidae</taxon>
        <taxon>Boletales</taxon>
        <taxon>Coniophorineae</taxon>
        <taxon>Hygrophoropsidaceae</taxon>
        <taxon>Hygrophoropsis</taxon>
    </lineage>
</organism>
<proteinExistence type="predicted"/>